<reference evidence="6" key="1">
    <citation type="journal article" date="2019" name="Int. J. Syst. Evol. Microbiol.">
        <title>The Global Catalogue of Microorganisms (GCM) 10K type strain sequencing project: providing services to taxonomists for standard genome sequencing and annotation.</title>
        <authorList>
            <consortium name="The Broad Institute Genomics Platform"/>
            <consortium name="The Broad Institute Genome Sequencing Center for Infectious Disease"/>
            <person name="Wu L."/>
            <person name="Ma J."/>
        </authorList>
    </citation>
    <scope>NUCLEOTIDE SEQUENCE [LARGE SCALE GENOMIC DNA]</scope>
    <source>
        <strain evidence="6">JCM 9377</strain>
    </source>
</reference>
<evidence type="ECO:0000256" key="2">
    <source>
        <dbReference type="ARBA" id="ARBA00022741"/>
    </source>
</evidence>
<dbReference type="RefSeq" id="WP_344826369.1">
    <property type="nucleotide sequence ID" value="NZ_BAAAUV010000005.1"/>
</dbReference>
<name>A0ABP6Q785_9ACTN</name>
<gene>
    <name evidence="5" type="ORF">GCM10010468_24410</name>
</gene>
<evidence type="ECO:0000259" key="4">
    <source>
        <dbReference type="PROSITE" id="PS50893"/>
    </source>
</evidence>
<dbReference type="CDD" id="cd03219">
    <property type="entry name" value="ABC_Mj1267_LivG_branched"/>
    <property type="match status" value="1"/>
</dbReference>
<dbReference type="EMBL" id="BAAAUV010000005">
    <property type="protein sequence ID" value="GAA3207848.1"/>
    <property type="molecule type" value="Genomic_DNA"/>
</dbReference>
<dbReference type="Gene3D" id="3.40.50.300">
    <property type="entry name" value="P-loop containing nucleotide triphosphate hydrolases"/>
    <property type="match status" value="1"/>
</dbReference>
<dbReference type="PROSITE" id="PS50893">
    <property type="entry name" value="ABC_TRANSPORTER_2"/>
    <property type="match status" value="1"/>
</dbReference>
<dbReference type="GO" id="GO:0005524">
    <property type="term" value="F:ATP binding"/>
    <property type="evidence" value="ECO:0007669"/>
    <property type="project" value="UniProtKB-KW"/>
</dbReference>
<dbReference type="InterPro" id="IPR003593">
    <property type="entry name" value="AAA+_ATPase"/>
</dbReference>
<keyword evidence="6" id="KW-1185">Reference proteome</keyword>
<evidence type="ECO:0000313" key="5">
    <source>
        <dbReference type="EMBL" id="GAA3207848.1"/>
    </source>
</evidence>
<dbReference type="Pfam" id="PF00005">
    <property type="entry name" value="ABC_tran"/>
    <property type="match status" value="1"/>
</dbReference>
<dbReference type="InterPro" id="IPR051120">
    <property type="entry name" value="ABC_AA/LPS_Transport"/>
</dbReference>
<organism evidence="5 6">
    <name type="scientific">Actinocorallia longicatena</name>
    <dbReference type="NCBI Taxonomy" id="111803"/>
    <lineage>
        <taxon>Bacteria</taxon>
        <taxon>Bacillati</taxon>
        <taxon>Actinomycetota</taxon>
        <taxon>Actinomycetes</taxon>
        <taxon>Streptosporangiales</taxon>
        <taxon>Thermomonosporaceae</taxon>
        <taxon>Actinocorallia</taxon>
    </lineage>
</organism>
<evidence type="ECO:0000313" key="6">
    <source>
        <dbReference type="Proteomes" id="UP001501237"/>
    </source>
</evidence>
<dbReference type="InterPro" id="IPR027417">
    <property type="entry name" value="P-loop_NTPase"/>
</dbReference>
<keyword evidence="2" id="KW-0547">Nucleotide-binding</keyword>
<dbReference type="InterPro" id="IPR003439">
    <property type="entry name" value="ABC_transporter-like_ATP-bd"/>
</dbReference>
<keyword evidence="3 5" id="KW-0067">ATP-binding</keyword>
<dbReference type="SUPFAM" id="SSF52540">
    <property type="entry name" value="P-loop containing nucleoside triphosphate hydrolases"/>
    <property type="match status" value="1"/>
</dbReference>
<evidence type="ECO:0000256" key="3">
    <source>
        <dbReference type="ARBA" id="ARBA00022840"/>
    </source>
</evidence>
<dbReference type="InterPro" id="IPR032823">
    <property type="entry name" value="BCA_ABC_TP_C"/>
</dbReference>
<dbReference type="Proteomes" id="UP001501237">
    <property type="component" value="Unassembled WGS sequence"/>
</dbReference>
<keyword evidence="1" id="KW-0813">Transport</keyword>
<comment type="caution">
    <text evidence="5">The sequence shown here is derived from an EMBL/GenBank/DDBJ whole genome shotgun (WGS) entry which is preliminary data.</text>
</comment>
<dbReference type="SMART" id="SM00382">
    <property type="entry name" value="AAA"/>
    <property type="match status" value="1"/>
</dbReference>
<feature type="domain" description="ABC transporter" evidence="4">
    <location>
        <begin position="10"/>
        <end position="258"/>
    </location>
</feature>
<proteinExistence type="predicted"/>
<protein>
    <submittedName>
        <fullName evidence="5">ABC transporter ATP-binding protein</fullName>
    </submittedName>
</protein>
<accession>A0ABP6Q785</accession>
<dbReference type="Pfam" id="PF12399">
    <property type="entry name" value="BCA_ABC_TP_C"/>
    <property type="match status" value="1"/>
</dbReference>
<evidence type="ECO:0000256" key="1">
    <source>
        <dbReference type="ARBA" id="ARBA00022448"/>
    </source>
</evidence>
<dbReference type="PANTHER" id="PTHR45772">
    <property type="entry name" value="CONSERVED COMPONENT OF ABC TRANSPORTER FOR NATURAL AMINO ACIDS-RELATED"/>
    <property type="match status" value="1"/>
</dbReference>
<sequence length="260" mass="27347">MATQDPPPELKITDVTLRFGGVTALDGVSLAVAPGEVCGLIGPNGAGKTTLFNCVTRIYRPDAGSITFGGTDLLSVRPDRIVRLGIARTFQNLALFPSLTVLENTLVGAHARTPSGFAAAMLGWPTTRSKQRALTAEALEILDDLGLGGLAHQPAAGLPFGTLKRVELARALAARPRLLLLDEPAGGLTHAEVDELGELIVRLASERGLGALLVEHHMGLVMGISDHVVAMESGRRIADGRPEDVRADDRVISAYLGRAS</sequence>
<dbReference type="PANTHER" id="PTHR45772:SF4">
    <property type="entry name" value="ABC TRANSPORTER ATP-BINDING PROTEIN"/>
    <property type="match status" value="1"/>
</dbReference>